<dbReference type="InterPro" id="IPR005066">
    <property type="entry name" value="MoCF_OxRdtse_dimer"/>
</dbReference>
<dbReference type="InterPro" id="IPR014756">
    <property type="entry name" value="Ig_E-set"/>
</dbReference>
<dbReference type="SUPFAM" id="SSF81296">
    <property type="entry name" value="E set domains"/>
    <property type="match status" value="1"/>
</dbReference>
<evidence type="ECO:0000259" key="1">
    <source>
        <dbReference type="Pfam" id="PF03404"/>
    </source>
</evidence>
<dbReference type="PANTHER" id="PTHR19372:SF7">
    <property type="entry name" value="SULFITE OXIDASE, MITOCHONDRIAL"/>
    <property type="match status" value="1"/>
</dbReference>
<reference evidence="2" key="1">
    <citation type="submission" date="2018-05" db="EMBL/GenBank/DDBJ databases">
        <authorList>
            <person name="Lanie J.A."/>
            <person name="Ng W.-L."/>
            <person name="Kazmierczak K.M."/>
            <person name="Andrzejewski T.M."/>
            <person name="Davidsen T.M."/>
            <person name="Wayne K.J."/>
            <person name="Tettelin H."/>
            <person name="Glass J.I."/>
            <person name="Rusch D."/>
            <person name="Podicherti R."/>
            <person name="Tsui H.-C.T."/>
            <person name="Winkler M.E."/>
        </authorList>
    </citation>
    <scope>NUCLEOTIDE SEQUENCE</scope>
</reference>
<dbReference type="Pfam" id="PF03404">
    <property type="entry name" value="Mo-co_dimer"/>
    <property type="match status" value="1"/>
</dbReference>
<dbReference type="GO" id="GO:0020037">
    <property type="term" value="F:heme binding"/>
    <property type="evidence" value="ECO:0007669"/>
    <property type="project" value="TreeGrafter"/>
</dbReference>
<dbReference type="FunFam" id="2.60.40.650:FF:000004">
    <property type="entry name" value="Sulfite oxidase, putative"/>
    <property type="match status" value="1"/>
</dbReference>
<protein>
    <recommendedName>
        <fullName evidence="1">Moybdenum cofactor oxidoreductase dimerisation domain-containing protein</fullName>
    </recommendedName>
</protein>
<dbReference type="AlphaFoldDB" id="A0A383F5A5"/>
<proteinExistence type="predicted"/>
<dbReference type="PANTHER" id="PTHR19372">
    <property type="entry name" value="SULFITE REDUCTASE"/>
    <property type="match status" value="1"/>
</dbReference>
<sequence length="139" mass="15388">LPDGKARQFTFVMEAKSVITYPSGGQQLSSVGSHQIEGIAWSGRGRVDRVEVSTNGGKDWHRAELQSPILPLAHTRFRFNWAWDGGEAVLQSRCIDETGYTQPTRDALIAKRGLQSSYHNNAIQSWKVAADGTVENVYV</sequence>
<dbReference type="GO" id="GO:0006790">
    <property type="term" value="P:sulfur compound metabolic process"/>
    <property type="evidence" value="ECO:0007669"/>
    <property type="project" value="TreeGrafter"/>
</dbReference>
<name>A0A383F5A5_9ZZZZ</name>
<dbReference type="GO" id="GO:0043546">
    <property type="term" value="F:molybdopterin cofactor binding"/>
    <property type="evidence" value="ECO:0007669"/>
    <property type="project" value="TreeGrafter"/>
</dbReference>
<gene>
    <name evidence="2" type="ORF">METZ01_LOCUS516717</name>
</gene>
<evidence type="ECO:0000313" key="2">
    <source>
        <dbReference type="EMBL" id="SVE63863.1"/>
    </source>
</evidence>
<organism evidence="2">
    <name type="scientific">marine metagenome</name>
    <dbReference type="NCBI Taxonomy" id="408172"/>
    <lineage>
        <taxon>unclassified sequences</taxon>
        <taxon>metagenomes</taxon>
        <taxon>ecological metagenomes</taxon>
    </lineage>
</organism>
<dbReference type="GO" id="GO:0030151">
    <property type="term" value="F:molybdenum ion binding"/>
    <property type="evidence" value="ECO:0007669"/>
    <property type="project" value="InterPro"/>
</dbReference>
<accession>A0A383F5A5</accession>
<feature type="domain" description="Moybdenum cofactor oxidoreductase dimerisation" evidence="1">
    <location>
        <begin position="9"/>
        <end position="124"/>
    </location>
</feature>
<dbReference type="EMBL" id="UINC01231365">
    <property type="protein sequence ID" value="SVE63863.1"/>
    <property type="molecule type" value="Genomic_DNA"/>
</dbReference>
<dbReference type="GO" id="GO:0008482">
    <property type="term" value="F:sulfite oxidase activity"/>
    <property type="evidence" value="ECO:0007669"/>
    <property type="project" value="TreeGrafter"/>
</dbReference>
<dbReference type="Gene3D" id="2.60.40.650">
    <property type="match status" value="1"/>
</dbReference>
<feature type="non-terminal residue" evidence="2">
    <location>
        <position position="1"/>
    </location>
</feature>